<organism evidence="5 6">
    <name type="scientific">Fulvivirga kasyanovii</name>
    <dbReference type="NCBI Taxonomy" id="396812"/>
    <lineage>
        <taxon>Bacteria</taxon>
        <taxon>Pseudomonadati</taxon>
        <taxon>Bacteroidota</taxon>
        <taxon>Cytophagia</taxon>
        <taxon>Cytophagales</taxon>
        <taxon>Fulvivirgaceae</taxon>
        <taxon>Fulvivirga</taxon>
    </lineage>
</organism>
<dbReference type="InterPro" id="IPR036735">
    <property type="entry name" value="NGN_dom_sf"/>
</dbReference>
<dbReference type="SUPFAM" id="SSF82679">
    <property type="entry name" value="N-utilization substance G protein NusG, N-terminal domain"/>
    <property type="match status" value="1"/>
</dbReference>
<gene>
    <name evidence="5" type="ORF">E1163_21920</name>
</gene>
<dbReference type="Pfam" id="PF02357">
    <property type="entry name" value="NusG"/>
    <property type="match status" value="1"/>
</dbReference>
<keyword evidence="1" id="KW-0889">Transcription antitermination</keyword>
<accession>A0ABW9RU91</accession>
<dbReference type="Gene3D" id="3.30.70.940">
    <property type="entry name" value="NusG, N-terminal domain"/>
    <property type="match status" value="1"/>
</dbReference>
<dbReference type="NCBIfam" id="NF033644">
    <property type="entry name" value="antiterm_UpxY"/>
    <property type="match status" value="1"/>
</dbReference>
<protein>
    <submittedName>
        <fullName evidence="5">UpxY family transcription antiterminator</fullName>
    </submittedName>
</protein>
<keyword evidence="2" id="KW-0805">Transcription regulation</keyword>
<dbReference type="InterPro" id="IPR008991">
    <property type="entry name" value="Translation_prot_SH3-like_sf"/>
</dbReference>
<keyword evidence="3" id="KW-0804">Transcription</keyword>
<sequence length="173" mass="19578">MSNSNTKQWYVIYVRPQFEKKVLRSSNEKGIEAYLPLKQVVKQWHDRKKKLAVPVFPGYVFVRITAFERPQIYAINGFVKFVCTGGIPDVITESRMNMLKKVLNGEFDVGEISFRNGERVKLLSGPLSGLEGVLVSHKGSKRIAVKVEEINHYIIINVNASALIKVENSKNVA</sequence>
<reference evidence="5 6" key="1">
    <citation type="submission" date="2019-02" db="EMBL/GenBank/DDBJ databases">
        <authorList>
            <person name="Goldberg S.R."/>
            <person name="Haltli B.A."/>
            <person name="Correa H."/>
            <person name="Russell K.G."/>
        </authorList>
    </citation>
    <scope>NUCLEOTIDE SEQUENCE [LARGE SCALE GENOMIC DNA]</scope>
    <source>
        <strain evidence="5 6">JCM 16186</strain>
    </source>
</reference>
<dbReference type="PANTHER" id="PTHR30265:SF4">
    <property type="entry name" value="KOW MOTIF FAMILY PROTEIN, EXPRESSED"/>
    <property type="match status" value="1"/>
</dbReference>
<proteinExistence type="predicted"/>
<feature type="domain" description="NusG-like N-terminal" evidence="4">
    <location>
        <begin position="7"/>
        <end position="99"/>
    </location>
</feature>
<evidence type="ECO:0000259" key="4">
    <source>
        <dbReference type="Pfam" id="PF02357"/>
    </source>
</evidence>
<name>A0ABW9RU91_9BACT</name>
<evidence type="ECO:0000256" key="3">
    <source>
        <dbReference type="ARBA" id="ARBA00023163"/>
    </source>
</evidence>
<dbReference type="InterPro" id="IPR006645">
    <property type="entry name" value="NGN-like_dom"/>
</dbReference>
<dbReference type="CDD" id="cd09895">
    <property type="entry name" value="NGN_SP_UpxY"/>
    <property type="match status" value="1"/>
</dbReference>
<dbReference type="Proteomes" id="UP000798808">
    <property type="component" value="Unassembled WGS sequence"/>
</dbReference>
<evidence type="ECO:0000313" key="5">
    <source>
        <dbReference type="EMBL" id="MTI27631.1"/>
    </source>
</evidence>
<keyword evidence="6" id="KW-1185">Reference proteome</keyword>
<evidence type="ECO:0000256" key="2">
    <source>
        <dbReference type="ARBA" id="ARBA00023015"/>
    </source>
</evidence>
<dbReference type="PANTHER" id="PTHR30265">
    <property type="entry name" value="RHO-INTERACTING TRANSCRIPTION TERMINATION FACTOR NUSG"/>
    <property type="match status" value="1"/>
</dbReference>
<evidence type="ECO:0000313" key="6">
    <source>
        <dbReference type="Proteomes" id="UP000798808"/>
    </source>
</evidence>
<evidence type="ECO:0000256" key="1">
    <source>
        <dbReference type="ARBA" id="ARBA00022814"/>
    </source>
</evidence>
<dbReference type="EMBL" id="SMLW01000636">
    <property type="protein sequence ID" value="MTI27631.1"/>
    <property type="molecule type" value="Genomic_DNA"/>
</dbReference>
<comment type="caution">
    <text evidence="5">The sequence shown here is derived from an EMBL/GenBank/DDBJ whole genome shotgun (WGS) entry which is preliminary data.</text>
</comment>
<dbReference type="SUPFAM" id="SSF50104">
    <property type="entry name" value="Translation proteins SH3-like domain"/>
    <property type="match status" value="1"/>
</dbReference>
<dbReference type="RefSeq" id="WP_155174628.1">
    <property type="nucleotide sequence ID" value="NZ_BAAAFL010000024.1"/>
</dbReference>
<dbReference type="InterPro" id="IPR043425">
    <property type="entry name" value="NusG-like"/>
</dbReference>